<reference evidence="1" key="1">
    <citation type="submission" date="2020-05" db="EMBL/GenBank/DDBJ databases">
        <authorList>
            <person name="Chiriac C."/>
            <person name="Salcher M."/>
            <person name="Ghai R."/>
            <person name="Kavagutti S V."/>
        </authorList>
    </citation>
    <scope>NUCLEOTIDE SEQUENCE</scope>
</reference>
<dbReference type="EMBL" id="LR797149">
    <property type="protein sequence ID" value="CAB4190114.1"/>
    <property type="molecule type" value="Genomic_DNA"/>
</dbReference>
<evidence type="ECO:0000313" key="3">
    <source>
        <dbReference type="EMBL" id="CAB4204993.1"/>
    </source>
</evidence>
<organism evidence="1">
    <name type="scientific">uncultured Caudovirales phage</name>
    <dbReference type="NCBI Taxonomy" id="2100421"/>
    <lineage>
        <taxon>Viruses</taxon>
        <taxon>Duplodnaviria</taxon>
        <taxon>Heunggongvirae</taxon>
        <taxon>Uroviricota</taxon>
        <taxon>Caudoviricetes</taxon>
        <taxon>Peduoviridae</taxon>
        <taxon>Maltschvirus</taxon>
        <taxon>Maltschvirus maltsch</taxon>
    </lineage>
</organism>
<protein>
    <submittedName>
        <fullName evidence="1">Uncharacterized protein</fullName>
    </submittedName>
</protein>
<dbReference type="EMBL" id="LR797238">
    <property type="protein sequence ID" value="CAB4195757.1"/>
    <property type="molecule type" value="Genomic_DNA"/>
</dbReference>
<evidence type="ECO:0000313" key="1">
    <source>
        <dbReference type="EMBL" id="CAB4190114.1"/>
    </source>
</evidence>
<dbReference type="EMBL" id="LR797352">
    <property type="protein sequence ID" value="CAB4204993.1"/>
    <property type="molecule type" value="Genomic_DNA"/>
</dbReference>
<sequence>MKVTLVPEEYVRTEWPRIQGFMTEVSKYTHGQYEPGDILDLVLDYGCSLWIAYEGDTVKGAVVTQINDYPRKRVLCVIFLGGVDFPTWKDPMLATLRAWAIDNKCDALQADGRSGWERVFSADGVKTVWRTFEVPILELGA</sequence>
<gene>
    <name evidence="1" type="ORF">UFOVP1195_37</name>
    <name evidence="2" type="ORF">UFOVP1288_37</name>
    <name evidence="3" type="ORF">UFOVP1409_37</name>
</gene>
<accession>A0A6J5RES0</accession>
<name>A0A6J5RES0_9CAUD</name>
<evidence type="ECO:0000313" key="2">
    <source>
        <dbReference type="EMBL" id="CAB4195757.1"/>
    </source>
</evidence>
<proteinExistence type="predicted"/>